<comment type="caution">
    <text evidence="2">The sequence shown here is derived from an EMBL/GenBank/DDBJ whole genome shotgun (WGS) entry which is preliminary data.</text>
</comment>
<feature type="signal peptide" evidence="1">
    <location>
        <begin position="1"/>
        <end position="21"/>
    </location>
</feature>
<name>A0A8E1WHK0_9HYPH</name>
<dbReference type="AlphaFoldDB" id="A0A8E1WHK0"/>
<organism evidence="2 3">
    <name type="scientific">Aminobacter carboxidus</name>
    <dbReference type="NCBI Taxonomy" id="376165"/>
    <lineage>
        <taxon>Bacteria</taxon>
        <taxon>Pseudomonadati</taxon>
        <taxon>Pseudomonadota</taxon>
        <taxon>Alphaproteobacteria</taxon>
        <taxon>Hyphomicrobiales</taxon>
        <taxon>Phyllobacteriaceae</taxon>
        <taxon>Aminobacter</taxon>
    </lineage>
</organism>
<accession>A0A8E1WHK0</accession>
<feature type="chain" id="PRO_5034033079" description="DUF4352 domain-containing protein" evidence="1">
    <location>
        <begin position="22"/>
        <end position="151"/>
    </location>
</feature>
<evidence type="ECO:0000313" key="2">
    <source>
        <dbReference type="EMBL" id="MBB6469065.1"/>
    </source>
</evidence>
<dbReference type="EMBL" id="JACHGI010000014">
    <property type="protein sequence ID" value="MBB6469065.1"/>
    <property type="molecule type" value="Genomic_DNA"/>
</dbReference>
<dbReference type="Proteomes" id="UP000532373">
    <property type="component" value="Unassembled WGS sequence"/>
</dbReference>
<reference evidence="2 3" key="1">
    <citation type="submission" date="2020-08" db="EMBL/GenBank/DDBJ databases">
        <title>Genomic Encyclopedia of Type Strains, Phase IV (KMG-IV): sequencing the most valuable type-strain genomes for metagenomic binning, comparative biology and taxonomic classification.</title>
        <authorList>
            <person name="Goeker M."/>
        </authorList>
    </citation>
    <scope>NUCLEOTIDE SEQUENCE [LARGE SCALE GENOMIC DNA]</scope>
    <source>
        <strain evidence="2 3">DSM 17454</strain>
    </source>
</reference>
<evidence type="ECO:0000256" key="1">
    <source>
        <dbReference type="SAM" id="SignalP"/>
    </source>
</evidence>
<proteinExistence type="predicted"/>
<gene>
    <name evidence="2" type="ORF">HNQ96_004954</name>
</gene>
<evidence type="ECO:0000313" key="3">
    <source>
        <dbReference type="Proteomes" id="UP000532373"/>
    </source>
</evidence>
<protein>
    <recommendedName>
        <fullName evidence="4">DUF4352 domain-containing protein</fullName>
    </recommendedName>
</protein>
<keyword evidence="1" id="KW-0732">Signal</keyword>
<evidence type="ECO:0008006" key="4">
    <source>
        <dbReference type="Google" id="ProtNLM"/>
    </source>
</evidence>
<dbReference type="RefSeq" id="WP_210322455.1">
    <property type="nucleotide sequence ID" value="NZ_JACHGI010000014.1"/>
</dbReference>
<sequence length="151" mass="16294">MFMFRKLLLVATFALPTFALAEEQSFAIEGGQVSVPVGLTLQVKAVTIGKDATKVRLLASFDSHATNSVNMNDGSNAYLAWGEGEQNRLHMRQISDNKWMRIGNGQTMEGDLLFPGVLPAGVTKVTLVFNPGRSGEDTSAPGVTLPLELKQ</sequence>